<evidence type="ECO:0000259" key="2">
    <source>
        <dbReference type="Pfam" id="PF14687"/>
    </source>
</evidence>
<evidence type="ECO:0000313" key="14">
    <source>
        <dbReference type="EMBL" id="TDH66995.1"/>
    </source>
</evidence>
<evidence type="ECO:0000313" key="23">
    <source>
        <dbReference type="EMBL" id="TDH71951.1"/>
    </source>
</evidence>
<evidence type="ECO:0000313" key="28">
    <source>
        <dbReference type="EMBL" id="TDH73159.1"/>
    </source>
</evidence>
<dbReference type="EMBL" id="SHOA02000220">
    <property type="protein sequence ID" value="TDH64962.1"/>
    <property type="molecule type" value="Genomic_DNA"/>
</dbReference>
<dbReference type="EMBL" id="SHOA02000001">
    <property type="protein sequence ID" value="TDH73159.1"/>
    <property type="molecule type" value="Genomic_DNA"/>
</dbReference>
<feature type="domain" description="DUF4460" evidence="2">
    <location>
        <begin position="78"/>
        <end position="181"/>
    </location>
</feature>
<dbReference type="AlphaFoldDB" id="A0A976FK90"/>
<dbReference type="EMBL" id="SHOA02000012">
    <property type="protein sequence ID" value="TDH72440.1"/>
    <property type="molecule type" value="Genomic_DNA"/>
</dbReference>
<dbReference type="InterPro" id="IPR027986">
    <property type="entry name" value="TCAIM"/>
</dbReference>
<dbReference type="EMBL" id="SHOA02000036">
    <property type="protein sequence ID" value="TDH67209.1"/>
    <property type="molecule type" value="Genomic_DNA"/>
</dbReference>
<dbReference type="EMBL" id="SHOA02000002">
    <property type="protein sequence ID" value="TDH64902.1"/>
    <property type="molecule type" value="Genomic_DNA"/>
</dbReference>
<gene>
    <name evidence="5" type="ORF">CCR75_000586</name>
    <name evidence="7" type="ORF">CCR75_000608</name>
    <name evidence="24" type="ORF">CCR75_000737</name>
    <name evidence="3" type="ORF">CCR75_001531</name>
    <name evidence="22" type="ORF">CCR75_001786</name>
    <name evidence="10" type="ORF">CCR75_002053</name>
    <name evidence="13" type="ORF">CCR75_002154</name>
    <name evidence="20" type="ORF">CCR75_002217</name>
    <name evidence="30" type="ORF">CCR75_002962</name>
    <name evidence="23" type="ORF">CCR75_003418</name>
    <name evidence="25" type="ORF">CCR75_004563</name>
    <name evidence="11" type="ORF">CCR75_005775</name>
    <name evidence="4" type="ORF">CCR75_005897</name>
    <name evidence="31" type="ORF">CCR75_006239</name>
    <name evidence="15" type="ORF">CCR75_006620</name>
    <name evidence="8" type="ORF">CCR75_006824</name>
    <name evidence="16" type="ORF">CCR75_007437</name>
    <name evidence="28" type="ORF">CCR75_007457</name>
    <name evidence="12" type="ORF">CCR75_007544</name>
    <name evidence="9" type="ORF">CCR75_007622</name>
    <name evidence="26" type="ORF">CCR75_007976</name>
    <name evidence="6" type="ORF">CCR75_008561</name>
    <name evidence="17" type="ORF">CCR75_008985</name>
    <name evidence="21" type="ORF">CCR75_009017</name>
    <name evidence="27" type="ORF">CCR75_009058</name>
    <name evidence="32" type="ORF">CCR75_009142</name>
    <name evidence="14" type="ORF">CCR75_009384</name>
    <name evidence="18" type="ORF">CCR75_009657</name>
    <name evidence="29" type="ORF">CCR75_009667</name>
    <name evidence="19" type="ORF">CCR75_009677</name>
</gene>
<reference evidence="19 33" key="1">
    <citation type="journal article" date="2021" name="Genome Biol.">
        <title>AFLAP: assembly-free linkage analysis pipeline using k-mers from genome sequencing data.</title>
        <authorList>
            <person name="Fletcher K."/>
            <person name="Zhang L."/>
            <person name="Gil J."/>
            <person name="Han R."/>
            <person name="Cavanaugh K."/>
            <person name="Michelmore R."/>
        </authorList>
    </citation>
    <scope>NUCLEOTIDE SEQUENCE [LARGE SCALE GENOMIC DNA]</scope>
    <source>
        <strain evidence="19 33">SF5</strain>
    </source>
</reference>
<dbReference type="EMBL" id="SHOA02000220">
    <property type="protein sequence ID" value="TDH64766.1"/>
    <property type="molecule type" value="Genomic_DNA"/>
</dbReference>
<dbReference type="EMBL" id="SHOA02000220">
    <property type="protein sequence ID" value="TDH65173.1"/>
    <property type="molecule type" value="Genomic_DNA"/>
</dbReference>
<evidence type="ECO:0000313" key="25">
    <source>
        <dbReference type="EMBL" id="TDH72518.1"/>
    </source>
</evidence>
<dbReference type="EMBL" id="SHOA02000014">
    <property type="protein sequence ID" value="TDH66767.1"/>
    <property type="molecule type" value="Genomic_DNA"/>
</dbReference>
<dbReference type="EMBL" id="SHOA02000036">
    <property type="protein sequence ID" value="TDH67862.1"/>
    <property type="molecule type" value="Genomic_DNA"/>
</dbReference>
<sequence length="365" mass="41469">MGFVALARQTLIVSRFQMHASTRLSTAIPWQQMHKHRVPCSIDPPFLSTRTSSISFVRTKVSERTLRRKKLRVNKSQKGVKVPILKETLRKLYLRTHPDLFGQYPTQQRANEESYKELLGILDAIEKHNQFPPAKTLKLPFFLKTPIEGEFKEVELQLRTTGGACNTLVEEALGQFFSNCGLPEVFQWDKGSWGKSVGKHAVENPNLGFEKEDETHENDRHEAKREERHSSAPAYNPVDRKAPEDHSIEKVLNELDDTLQLIAVVPYLDDDDKQQQAIKTHFEHGSGLDDLDAQGYSLKAGVIQLWQGERNLQALIPGLDGDSAILMQRILLHTVDIEKRLENVIAQSSLDVTRFTAEACNQQSE</sequence>
<evidence type="ECO:0000313" key="10">
    <source>
        <dbReference type="EMBL" id="TDH65835.1"/>
    </source>
</evidence>
<evidence type="ECO:0000313" key="30">
    <source>
        <dbReference type="EMBL" id="TDH74140.1"/>
    </source>
</evidence>
<evidence type="ECO:0000313" key="24">
    <source>
        <dbReference type="EMBL" id="TDH72440.1"/>
    </source>
</evidence>
<dbReference type="EMBL" id="SHOA02000028">
    <property type="protein sequence ID" value="TDH66472.1"/>
    <property type="molecule type" value="Genomic_DNA"/>
</dbReference>
<evidence type="ECO:0000313" key="6">
    <source>
        <dbReference type="EMBL" id="TDH65092.1"/>
    </source>
</evidence>
<dbReference type="PANTHER" id="PTHR31596">
    <property type="entry name" value="T-CELL ACTIVATION INHIBITOR, MITOCHONDRIAL"/>
    <property type="match status" value="1"/>
</dbReference>
<dbReference type="EMBL" id="SHOA02000189">
    <property type="protein sequence ID" value="TDH74140.1"/>
    <property type="molecule type" value="Genomic_DNA"/>
</dbReference>
<dbReference type="EMBL" id="SHOA02000099">
    <property type="protein sequence ID" value="TDH74182.1"/>
    <property type="molecule type" value="Genomic_DNA"/>
</dbReference>
<evidence type="ECO:0000313" key="32">
    <source>
        <dbReference type="EMBL" id="TDH74216.1"/>
    </source>
</evidence>
<dbReference type="KEGG" id="blac:94344364"/>
<dbReference type="EMBL" id="SHOA02000001">
    <property type="protein sequence ID" value="TDH65835.1"/>
    <property type="molecule type" value="Genomic_DNA"/>
</dbReference>
<evidence type="ECO:0000313" key="22">
    <source>
        <dbReference type="EMBL" id="TDH71585.1"/>
    </source>
</evidence>
<dbReference type="EMBL" id="SHOA02000015">
    <property type="protein sequence ID" value="TDH71585.1"/>
    <property type="molecule type" value="Genomic_DNA"/>
</dbReference>
<evidence type="ECO:0000313" key="18">
    <source>
        <dbReference type="EMBL" id="TDH68379.1"/>
    </source>
</evidence>
<dbReference type="EMBL" id="SHOA02000006">
    <property type="protein sequence ID" value="TDH68380.1"/>
    <property type="molecule type" value="Genomic_DNA"/>
</dbReference>
<name>A0A976FK90_BRELC</name>
<evidence type="ECO:0000313" key="12">
    <source>
        <dbReference type="EMBL" id="TDH66534.1"/>
    </source>
</evidence>
<evidence type="ECO:0000313" key="17">
    <source>
        <dbReference type="EMBL" id="TDH68164.1"/>
    </source>
</evidence>
<evidence type="ECO:0000313" key="20">
    <source>
        <dbReference type="EMBL" id="TDH70295.1"/>
    </source>
</evidence>
<evidence type="ECO:0000313" key="16">
    <source>
        <dbReference type="EMBL" id="TDH67862.1"/>
    </source>
</evidence>
<protein>
    <recommendedName>
        <fullName evidence="2">DUF4460 domain-containing protein</fullName>
    </recommendedName>
</protein>
<dbReference type="EMBL" id="SHOA02000017">
    <property type="protein sequence ID" value="TDH73071.1"/>
    <property type="molecule type" value="Genomic_DNA"/>
</dbReference>
<dbReference type="EMBL" id="SHOA02000220">
    <property type="protein sequence ID" value="TDH65265.1"/>
    <property type="molecule type" value="Genomic_DNA"/>
</dbReference>
<evidence type="ECO:0000313" key="8">
    <source>
        <dbReference type="EMBL" id="TDH65265.1"/>
    </source>
</evidence>
<evidence type="ECO:0000313" key="7">
    <source>
        <dbReference type="EMBL" id="TDH65173.1"/>
    </source>
</evidence>
<evidence type="ECO:0000313" key="27">
    <source>
        <dbReference type="EMBL" id="TDH73071.1"/>
    </source>
</evidence>
<dbReference type="EMBL" id="SHOA02000008">
    <property type="protein sequence ID" value="TDH66995.1"/>
    <property type="molecule type" value="Genomic_DNA"/>
</dbReference>
<evidence type="ECO:0000313" key="33">
    <source>
        <dbReference type="Proteomes" id="UP000294530"/>
    </source>
</evidence>
<evidence type="ECO:0000313" key="29">
    <source>
        <dbReference type="EMBL" id="TDH73574.1"/>
    </source>
</evidence>
<dbReference type="EMBL" id="SHOA02000017">
    <property type="protein sequence ID" value="TDH70363.1"/>
    <property type="molecule type" value="Genomic_DNA"/>
</dbReference>
<evidence type="ECO:0000313" key="4">
    <source>
        <dbReference type="EMBL" id="TDH64902.1"/>
    </source>
</evidence>
<dbReference type="EMBL" id="SHOA02000038">
    <property type="protein sequence ID" value="TDH71951.1"/>
    <property type="molecule type" value="Genomic_DNA"/>
</dbReference>
<comment type="caution">
    <text evidence="19">The sequence shown here is derived from an EMBL/GenBank/DDBJ whole genome shotgun (WGS) entry which is preliminary data.</text>
</comment>
<dbReference type="EMBL" id="SHOA02000098">
    <property type="protein sequence ID" value="TDH66534.1"/>
    <property type="molecule type" value="Genomic_DNA"/>
</dbReference>
<evidence type="ECO:0000313" key="3">
    <source>
        <dbReference type="EMBL" id="TDH64766.1"/>
    </source>
</evidence>
<dbReference type="RefSeq" id="XP_067814461.1">
    <property type="nucleotide sequence ID" value="XM_067958693.1"/>
</dbReference>
<evidence type="ECO:0000313" key="5">
    <source>
        <dbReference type="EMBL" id="TDH64962.1"/>
    </source>
</evidence>
<feature type="compositionally biased region" description="Basic and acidic residues" evidence="1">
    <location>
        <begin position="209"/>
        <end position="230"/>
    </location>
</feature>
<dbReference type="EMBL" id="SHOA02000006">
    <property type="protein sequence ID" value="TDH65092.1"/>
    <property type="molecule type" value="Genomic_DNA"/>
</dbReference>
<evidence type="ECO:0000313" key="11">
    <source>
        <dbReference type="EMBL" id="TDH66472.1"/>
    </source>
</evidence>
<feature type="region of interest" description="Disordered" evidence="1">
    <location>
        <begin position="204"/>
        <end position="243"/>
    </location>
</feature>
<dbReference type="GeneID" id="94344364"/>
<dbReference type="OrthoDB" id="510798at2759"/>
<evidence type="ECO:0000313" key="21">
    <source>
        <dbReference type="EMBL" id="TDH70363.1"/>
    </source>
</evidence>
<dbReference type="EMBL" id="SHOA02000003">
    <property type="protein sequence ID" value="TDH68379.1"/>
    <property type="molecule type" value="Genomic_DNA"/>
</dbReference>
<evidence type="ECO:0000313" key="9">
    <source>
        <dbReference type="EMBL" id="TDH65517.1"/>
    </source>
</evidence>
<evidence type="ECO:0000313" key="15">
    <source>
        <dbReference type="EMBL" id="TDH67209.1"/>
    </source>
</evidence>
<accession>A0A976FK90</accession>
<reference evidence="19" key="2">
    <citation type="submission" date="2021-07" db="EMBL/GenBank/DDBJ databases">
        <authorList>
            <person name="Fletcher K."/>
        </authorList>
    </citation>
    <scope>NUCLEOTIDE SEQUENCE</scope>
    <source>
        <strain evidence="19">SF5</strain>
    </source>
</reference>
<organism evidence="19 33">
    <name type="scientific">Bremia lactucae</name>
    <name type="common">Lettuce downy mildew</name>
    <dbReference type="NCBI Taxonomy" id="4779"/>
    <lineage>
        <taxon>Eukaryota</taxon>
        <taxon>Sar</taxon>
        <taxon>Stramenopiles</taxon>
        <taxon>Oomycota</taxon>
        <taxon>Peronosporomycetes</taxon>
        <taxon>Peronosporales</taxon>
        <taxon>Peronosporaceae</taxon>
        <taxon>Bremia</taxon>
    </lineage>
</organism>
<dbReference type="PANTHER" id="PTHR31596:SF10">
    <property type="entry name" value="DUF4460 DOMAIN-CONTAINING PROTEIN"/>
    <property type="match status" value="1"/>
</dbReference>
<evidence type="ECO:0000313" key="19">
    <source>
        <dbReference type="EMBL" id="TDH68380.1"/>
    </source>
</evidence>
<evidence type="ECO:0000313" key="13">
    <source>
        <dbReference type="EMBL" id="TDH66767.1"/>
    </source>
</evidence>
<evidence type="ECO:0000313" key="31">
    <source>
        <dbReference type="EMBL" id="TDH74182.1"/>
    </source>
</evidence>
<evidence type="ECO:0000313" key="26">
    <source>
        <dbReference type="EMBL" id="TDH72800.1"/>
    </source>
</evidence>
<dbReference type="EMBL" id="SHOA02000010">
    <property type="protein sequence ID" value="TDH70295.1"/>
    <property type="molecule type" value="Genomic_DNA"/>
</dbReference>
<dbReference type="Pfam" id="PF14687">
    <property type="entry name" value="DUF4460"/>
    <property type="match status" value="1"/>
</dbReference>
<dbReference type="Proteomes" id="UP000294530">
    <property type="component" value="Unassembled WGS sequence"/>
</dbReference>
<keyword evidence="33" id="KW-1185">Reference proteome</keyword>
<proteinExistence type="predicted"/>
<dbReference type="EMBL" id="SHOA02000011">
    <property type="protein sequence ID" value="TDH73574.1"/>
    <property type="molecule type" value="Genomic_DNA"/>
</dbReference>
<dbReference type="EMBL" id="SHOA02000030">
    <property type="protein sequence ID" value="TDH72800.1"/>
    <property type="molecule type" value="Genomic_DNA"/>
</dbReference>
<evidence type="ECO:0000256" key="1">
    <source>
        <dbReference type="SAM" id="MobiDB-lite"/>
    </source>
</evidence>
<dbReference type="EMBL" id="SHOA02000003">
    <property type="protein sequence ID" value="TDH72518.1"/>
    <property type="molecule type" value="Genomic_DNA"/>
</dbReference>
<dbReference type="EMBL" id="SHOA02000003">
    <property type="protein sequence ID" value="TDH74216.1"/>
    <property type="molecule type" value="Genomic_DNA"/>
</dbReference>
<dbReference type="InterPro" id="IPR028031">
    <property type="entry name" value="DUF4460"/>
</dbReference>
<dbReference type="EMBL" id="SHOA02000002">
    <property type="protein sequence ID" value="TDH65517.1"/>
    <property type="molecule type" value="Genomic_DNA"/>
</dbReference>
<dbReference type="EMBL" id="SHOA02000002">
    <property type="protein sequence ID" value="TDH68164.1"/>
    <property type="molecule type" value="Genomic_DNA"/>
</dbReference>